<dbReference type="PANTHER" id="PTHR30244:SF9">
    <property type="entry name" value="PROTEIN RV3402C"/>
    <property type="match status" value="1"/>
</dbReference>
<gene>
    <name evidence="4" type="ORF">HIV01_010310</name>
</gene>
<name>A0ABX7R6M4_9GAMM</name>
<evidence type="ECO:0000256" key="3">
    <source>
        <dbReference type="RuleBase" id="RU004508"/>
    </source>
</evidence>
<evidence type="ECO:0000313" key="5">
    <source>
        <dbReference type="Proteomes" id="UP000663400"/>
    </source>
</evidence>
<evidence type="ECO:0000256" key="2">
    <source>
        <dbReference type="ARBA" id="ARBA00037999"/>
    </source>
</evidence>
<evidence type="ECO:0000256" key="1">
    <source>
        <dbReference type="ARBA" id="ARBA00022898"/>
    </source>
</evidence>
<dbReference type="PIRSF" id="PIRSF000390">
    <property type="entry name" value="PLP_StrS"/>
    <property type="match status" value="1"/>
</dbReference>
<keyword evidence="4" id="KW-0808">Transferase</keyword>
<dbReference type="RefSeq" id="WP_200606898.1">
    <property type="nucleotide sequence ID" value="NZ_CP071517.1"/>
</dbReference>
<dbReference type="EMBL" id="CP071517">
    <property type="protein sequence ID" value="QSX73635.1"/>
    <property type="molecule type" value="Genomic_DNA"/>
</dbReference>
<dbReference type="Gene3D" id="3.40.640.10">
    <property type="entry name" value="Type I PLP-dependent aspartate aminotransferase-like (Major domain)"/>
    <property type="match status" value="1"/>
</dbReference>
<proteinExistence type="inferred from homology"/>
<keyword evidence="5" id="KW-1185">Reference proteome</keyword>
<dbReference type="InterPro" id="IPR000653">
    <property type="entry name" value="DegT/StrS_aminotransferase"/>
</dbReference>
<dbReference type="Pfam" id="PF01041">
    <property type="entry name" value="DegT_DnrJ_EryC1"/>
    <property type="match status" value="1"/>
</dbReference>
<protein>
    <submittedName>
        <fullName evidence="4">DegT/DnrJ/EryC1/StrS family aminotransferase</fullName>
    </submittedName>
</protein>
<dbReference type="Proteomes" id="UP000663400">
    <property type="component" value="Chromosome"/>
</dbReference>
<evidence type="ECO:0000313" key="4">
    <source>
        <dbReference type="EMBL" id="QSX73635.1"/>
    </source>
</evidence>
<dbReference type="SUPFAM" id="SSF53383">
    <property type="entry name" value="PLP-dependent transferases"/>
    <property type="match status" value="1"/>
</dbReference>
<dbReference type="InterPro" id="IPR015424">
    <property type="entry name" value="PyrdxlP-dep_Trfase"/>
</dbReference>
<dbReference type="InterPro" id="IPR015421">
    <property type="entry name" value="PyrdxlP-dep_Trfase_major"/>
</dbReference>
<reference evidence="4 5" key="1">
    <citation type="submission" date="2021-02" db="EMBL/GenBank/DDBJ databases">
        <title>Lysobacter arenosi sp. nov., isolated from soil of gangwondo yeongwol, south Korea.</title>
        <authorList>
            <person name="Kim K.R."/>
            <person name="Kim K.H."/>
            <person name="Jeon C.O."/>
        </authorList>
    </citation>
    <scope>NUCLEOTIDE SEQUENCE [LARGE SCALE GENOMIC DNA]</scope>
    <source>
        <strain evidence="4 5">R7</strain>
    </source>
</reference>
<keyword evidence="1 3" id="KW-0663">Pyridoxal phosphate</keyword>
<organism evidence="4 5">
    <name type="scientific">Lysobacter arenosi</name>
    <dbReference type="NCBI Taxonomy" id="2795387"/>
    <lineage>
        <taxon>Bacteria</taxon>
        <taxon>Pseudomonadati</taxon>
        <taxon>Pseudomonadota</taxon>
        <taxon>Gammaproteobacteria</taxon>
        <taxon>Lysobacterales</taxon>
        <taxon>Lysobacteraceae</taxon>
        <taxon>Lysobacter</taxon>
    </lineage>
</organism>
<dbReference type="PANTHER" id="PTHR30244">
    <property type="entry name" value="TRANSAMINASE"/>
    <property type="match status" value="1"/>
</dbReference>
<keyword evidence="4" id="KW-0032">Aminotransferase</keyword>
<comment type="similarity">
    <text evidence="2 3">Belongs to the DegT/DnrJ/EryC1 family.</text>
</comment>
<sequence length="373" mass="40742">MTTIPLLVPRMPDTDRLIPYLRQIDQNRLYTNFGPLSRELERRLVDDLDGDSSTHVTTVSNCTVGLELALQACGLEQGARVLIPAITFVATATAVIRVGMVPVLSDVATDSWLLSPELARHALKQGRIDAVMPVATFGCPHDMEQWDAFIQETGIPVIIDAAGAYGNQKVGGRADVVFSFHATKSFGAAEGGAVFSSDPKRILAIRQLANFGIDTSIAQLVGFGTNGKMSEYHCAIGLASFDEWEETKRERRSLHRRYSDALHRACPTVRFQSKPSDGIYPLLPVLLPEGVSAADVSQALSRAKIETRRWYSPGLHTHPALRDAPRSGSLTVADDIGTRILGLPFFINISDEQINRVCSELSQALATTTETMR</sequence>
<accession>A0ABX7R6M4</accession>
<dbReference type="GO" id="GO:0008483">
    <property type="term" value="F:transaminase activity"/>
    <property type="evidence" value="ECO:0007669"/>
    <property type="project" value="UniProtKB-KW"/>
</dbReference>